<evidence type="ECO:0008006" key="4">
    <source>
        <dbReference type="Google" id="ProtNLM"/>
    </source>
</evidence>
<dbReference type="EMBL" id="VVYV01000013">
    <property type="protein sequence ID" value="KAA5419666.1"/>
    <property type="molecule type" value="Genomic_DNA"/>
</dbReference>
<feature type="chain" id="PRO_5030020191" description="PKD domain-containing protein" evidence="1">
    <location>
        <begin position="23"/>
        <end position="302"/>
    </location>
</feature>
<dbReference type="GeneID" id="66306202"/>
<accession>A0A108TE96</accession>
<protein>
    <recommendedName>
        <fullName evidence="4">PKD domain-containing protein</fullName>
    </recommendedName>
</protein>
<evidence type="ECO:0000256" key="1">
    <source>
        <dbReference type="SAM" id="SignalP"/>
    </source>
</evidence>
<dbReference type="RefSeq" id="WP_082717916.1">
    <property type="nucleotide sequence ID" value="NZ_CABMLT010000007.1"/>
</dbReference>
<feature type="signal peptide" evidence="1">
    <location>
        <begin position="1"/>
        <end position="22"/>
    </location>
</feature>
<reference evidence="2 3" key="1">
    <citation type="journal article" date="2019" name="Nat. Med.">
        <title>A library of human gut bacterial isolates paired with longitudinal multiomics data enables mechanistic microbiome research.</title>
        <authorList>
            <person name="Poyet M."/>
            <person name="Groussin M."/>
            <person name="Gibbons S.M."/>
            <person name="Avila-Pacheco J."/>
            <person name="Jiang X."/>
            <person name="Kearney S.M."/>
            <person name="Perrotta A.R."/>
            <person name="Berdy B."/>
            <person name="Zhao S."/>
            <person name="Lieberman T.D."/>
            <person name="Swanson P.K."/>
            <person name="Smith M."/>
            <person name="Roesemann S."/>
            <person name="Alexander J.E."/>
            <person name="Rich S.A."/>
            <person name="Livny J."/>
            <person name="Vlamakis H."/>
            <person name="Clish C."/>
            <person name="Bullock K."/>
            <person name="Deik A."/>
            <person name="Scott J."/>
            <person name="Pierce K.A."/>
            <person name="Xavier R.J."/>
            <person name="Alm E.J."/>
        </authorList>
    </citation>
    <scope>NUCLEOTIDE SEQUENCE [LARGE SCALE GENOMIC DNA]</scope>
    <source>
        <strain evidence="2 3">BIOML-A6</strain>
    </source>
</reference>
<proteinExistence type="predicted"/>
<name>A0A108TE96_9BACE</name>
<comment type="caution">
    <text evidence="2">The sequence shown here is derived from an EMBL/GenBank/DDBJ whole genome shotgun (WGS) entry which is preliminary data.</text>
</comment>
<sequence length="302" mass="34103">MKRIFRLSLCLLTVFLLGACSSDDTPVANVPQLSGNITFDRTRVGVGQPVKMSFALPASVSPDVLKAEYSFNLGGIADLPVEAENNVCTYTYAFREAGTYTVSFKVRYLFNYPDAAGEIYRDDVIKKDLQVVVCDVRNSFWGDNLAETQRNCGSVLEKQEGNADLYAAVLSSEFGSSVEGGKETTVGYTFKNDKLYMVQEVNLFDTQVPFTLVFQYYRDIKKMYGEAVEINWSSDTEKNNGYFDAYVNGRDKTALEAMNVFLTTEKGGWVAFNFEKENTMMVVQCYKSNDKWVVKRAYREKE</sequence>
<keyword evidence="1" id="KW-0732">Signal</keyword>
<organism evidence="2 3">
    <name type="scientific">Bacteroides cellulosilyticus</name>
    <dbReference type="NCBI Taxonomy" id="246787"/>
    <lineage>
        <taxon>Bacteria</taxon>
        <taxon>Pseudomonadati</taxon>
        <taxon>Bacteroidota</taxon>
        <taxon>Bacteroidia</taxon>
        <taxon>Bacteroidales</taxon>
        <taxon>Bacteroidaceae</taxon>
        <taxon>Bacteroides</taxon>
    </lineage>
</organism>
<evidence type="ECO:0000313" key="3">
    <source>
        <dbReference type="Proteomes" id="UP000448877"/>
    </source>
</evidence>
<dbReference type="Proteomes" id="UP000448877">
    <property type="component" value="Unassembled WGS sequence"/>
</dbReference>
<dbReference type="AlphaFoldDB" id="A0A108TE96"/>
<gene>
    <name evidence="2" type="ORF">F2Y81_09745</name>
</gene>
<evidence type="ECO:0000313" key="2">
    <source>
        <dbReference type="EMBL" id="KAA5419666.1"/>
    </source>
</evidence>
<dbReference type="PROSITE" id="PS51257">
    <property type="entry name" value="PROKAR_LIPOPROTEIN"/>
    <property type="match status" value="1"/>
</dbReference>